<organism evidence="1 2">
    <name type="scientific">Nonomuraea polychroma</name>
    <dbReference type="NCBI Taxonomy" id="46176"/>
    <lineage>
        <taxon>Bacteria</taxon>
        <taxon>Bacillati</taxon>
        <taxon>Actinomycetota</taxon>
        <taxon>Actinomycetes</taxon>
        <taxon>Streptosporangiales</taxon>
        <taxon>Streptosporangiaceae</taxon>
        <taxon>Nonomuraea</taxon>
    </lineage>
</organism>
<dbReference type="EMBL" id="SAUN01000001">
    <property type="protein sequence ID" value="RVX43957.1"/>
    <property type="molecule type" value="Genomic_DNA"/>
</dbReference>
<sequence>MVSTSAFTKAIAQARDLLRWHSPLRTELWAARLTASLDQALVPAFLRELAEDGTAEARLTLVALAAVNPTPSPSGAVPSAGTAEADDSEAYARAAEGLIDTLPTWVSRMGRVTCEGAWYGKADPYGEQVLAVLSFRYENSKEPHILVVGIDQPNGGIAVDAVVEEPKFLDDLHLDAAEPQVVAGRILDAFELGDRIMGAAVADTLPEVRPLAIARARTVPGLIRGAGDDTAVRFDELPDLPGAREAFEKLVEFLGDRPLWWSPVRVSQFLTSWLPREAIMSDAAIAAMPEVVRAWSRFSGDHPAVLRHIDEDAPRLPALMADDSLAGLAKRIAQGRL</sequence>
<dbReference type="Proteomes" id="UP000284824">
    <property type="component" value="Unassembled WGS sequence"/>
</dbReference>
<protein>
    <submittedName>
        <fullName evidence="1">Uncharacterized protein</fullName>
    </submittedName>
</protein>
<comment type="caution">
    <text evidence="1">The sequence shown here is derived from an EMBL/GenBank/DDBJ whole genome shotgun (WGS) entry which is preliminary data.</text>
</comment>
<evidence type="ECO:0000313" key="1">
    <source>
        <dbReference type="EMBL" id="RVX43957.1"/>
    </source>
</evidence>
<dbReference type="AlphaFoldDB" id="A0A438ME28"/>
<proteinExistence type="predicted"/>
<evidence type="ECO:0000313" key="2">
    <source>
        <dbReference type="Proteomes" id="UP000284824"/>
    </source>
</evidence>
<keyword evidence="2" id="KW-1185">Reference proteome</keyword>
<gene>
    <name evidence="1" type="ORF">EDD27_6671</name>
</gene>
<name>A0A438ME28_9ACTN</name>
<reference evidence="1 2" key="1">
    <citation type="submission" date="2019-01" db="EMBL/GenBank/DDBJ databases">
        <title>Sequencing the genomes of 1000 actinobacteria strains.</title>
        <authorList>
            <person name="Klenk H.-P."/>
        </authorList>
    </citation>
    <scope>NUCLEOTIDE SEQUENCE [LARGE SCALE GENOMIC DNA]</scope>
    <source>
        <strain evidence="1 2">DSM 43925</strain>
    </source>
</reference>
<accession>A0A438ME28</accession>